<dbReference type="InterPro" id="IPR046800">
    <property type="entry name" value="Plexin_RBD"/>
</dbReference>
<evidence type="ECO:0000256" key="1">
    <source>
        <dbReference type="SAM" id="MobiDB-lite"/>
    </source>
</evidence>
<name>A0A5N5TKT9_9CRUS</name>
<dbReference type="GO" id="GO:0002116">
    <property type="term" value="C:semaphorin receptor complex"/>
    <property type="evidence" value="ECO:0007669"/>
    <property type="project" value="TreeGrafter"/>
</dbReference>
<dbReference type="Pfam" id="PF08337">
    <property type="entry name" value="Plexin_cytopl"/>
    <property type="match status" value="1"/>
</dbReference>
<evidence type="ECO:0000259" key="3">
    <source>
        <dbReference type="Pfam" id="PF20170"/>
    </source>
</evidence>
<comment type="caution">
    <text evidence="4">The sequence shown here is derived from an EMBL/GenBank/DDBJ whole genome shotgun (WGS) entry which is preliminary data.</text>
</comment>
<evidence type="ECO:0000259" key="2">
    <source>
        <dbReference type="Pfam" id="PF08337"/>
    </source>
</evidence>
<sequence length="386" mass="43291">MNFSGKKTLAMYAEEYEEKVQVKVLDCDTISQVKSKILDALYRNTPYSLRPSVHEVDLELRHGRAGRVSLNDEDATSVTQPGGWRRLNTLSHYGVRDSAVMALLPRQNDSFSSNCTGYYSYANSVSPLNSPSEEMDRRGHSKSSSGQGVRYFHLVRPAEEQSLSTLSSKDASKGDRTYGTHKAVPEIFLTRLLSTKGTVQQFVDDFFRTILSPNDGLPPAIKWLFDLLDNAAQNHSIVDPEVIHSWKSNCLPLRFWVNFIKNPEFIFDVSKTPTVDACLAVVTNFYADVAKAQPVSEQELAQNMQQLSAFYKEKFDNLAALKDLYIYVSRYSELILEALESDPVCRDLNLAHRLQSISYILESYGHSGGPVAPMTPLQLAGQLSEL</sequence>
<feature type="domain" description="Plexin cytoplasmic RasGAP" evidence="2">
    <location>
        <begin position="123"/>
        <end position="283"/>
    </location>
</feature>
<dbReference type="OrthoDB" id="125363at2759"/>
<dbReference type="GO" id="GO:0008045">
    <property type="term" value="P:motor neuron axon guidance"/>
    <property type="evidence" value="ECO:0007669"/>
    <property type="project" value="TreeGrafter"/>
</dbReference>
<keyword evidence="5" id="KW-1185">Reference proteome</keyword>
<dbReference type="GO" id="GO:0030334">
    <property type="term" value="P:regulation of cell migration"/>
    <property type="evidence" value="ECO:0007669"/>
    <property type="project" value="TreeGrafter"/>
</dbReference>
<dbReference type="PANTHER" id="PTHR22625:SF44">
    <property type="entry name" value="PLEXIN-B"/>
    <property type="match status" value="1"/>
</dbReference>
<dbReference type="Proteomes" id="UP000326759">
    <property type="component" value="Unassembled WGS sequence"/>
</dbReference>
<gene>
    <name evidence="4" type="primary">PlexB_0</name>
    <name evidence="4" type="ORF">Anas_04016</name>
</gene>
<dbReference type="InterPro" id="IPR031148">
    <property type="entry name" value="Plexin"/>
</dbReference>
<dbReference type="GO" id="GO:0007162">
    <property type="term" value="P:negative regulation of cell adhesion"/>
    <property type="evidence" value="ECO:0007669"/>
    <property type="project" value="TreeGrafter"/>
</dbReference>
<dbReference type="Pfam" id="PF20170">
    <property type="entry name" value="Plexin_RBD"/>
    <property type="match status" value="1"/>
</dbReference>
<dbReference type="InterPro" id="IPR013548">
    <property type="entry name" value="Plexin_cytoplasmic_RasGAP_dom"/>
</dbReference>
<dbReference type="EMBL" id="SEYY01000671">
    <property type="protein sequence ID" value="KAB7506762.1"/>
    <property type="molecule type" value="Genomic_DNA"/>
</dbReference>
<dbReference type="GO" id="GO:0097374">
    <property type="term" value="P:sensory neuron axon guidance"/>
    <property type="evidence" value="ECO:0007669"/>
    <property type="project" value="TreeGrafter"/>
</dbReference>
<dbReference type="GO" id="GO:0005886">
    <property type="term" value="C:plasma membrane"/>
    <property type="evidence" value="ECO:0007669"/>
    <property type="project" value="TreeGrafter"/>
</dbReference>
<dbReference type="AlphaFoldDB" id="A0A5N5TKT9"/>
<dbReference type="PANTHER" id="PTHR22625">
    <property type="entry name" value="PLEXIN"/>
    <property type="match status" value="1"/>
</dbReference>
<dbReference type="GO" id="GO:0050772">
    <property type="term" value="P:positive regulation of axonogenesis"/>
    <property type="evidence" value="ECO:0007669"/>
    <property type="project" value="TreeGrafter"/>
</dbReference>
<reference evidence="4 5" key="1">
    <citation type="journal article" date="2019" name="PLoS Biol.">
        <title>Sex chromosomes control vertical transmission of feminizing Wolbachia symbionts in an isopod.</title>
        <authorList>
            <person name="Becking T."/>
            <person name="Chebbi M.A."/>
            <person name="Giraud I."/>
            <person name="Moumen B."/>
            <person name="Laverre T."/>
            <person name="Caubet Y."/>
            <person name="Peccoud J."/>
            <person name="Gilbert C."/>
            <person name="Cordaux R."/>
        </authorList>
    </citation>
    <scope>NUCLEOTIDE SEQUENCE [LARGE SCALE GENOMIC DNA]</scope>
    <source>
        <strain evidence="4">ANa2</strain>
        <tissue evidence="4">Whole body excluding digestive tract and cuticle</tissue>
    </source>
</reference>
<dbReference type="SUPFAM" id="SSF48350">
    <property type="entry name" value="GTPase activation domain, GAP"/>
    <property type="match status" value="1"/>
</dbReference>
<accession>A0A5N5TKT9</accession>
<feature type="region of interest" description="Disordered" evidence="1">
    <location>
        <begin position="128"/>
        <end position="147"/>
    </location>
</feature>
<proteinExistence type="predicted"/>
<organism evidence="4 5">
    <name type="scientific">Armadillidium nasatum</name>
    <dbReference type="NCBI Taxonomy" id="96803"/>
    <lineage>
        <taxon>Eukaryota</taxon>
        <taxon>Metazoa</taxon>
        <taxon>Ecdysozoa</taxon>
        <taxon>Arthropoda</taxon>
        <taxon>Crustacea</taxon>
        <taxon>Multicrustacea</taxon>
        <taxon>Malacostraca</taxon>
        <taxon>Eumalacostraca</taxon>
        <taxon>Peracarida</taxon>
        <taxon>Isopoda</taxon>
        <taxon>Oniscidea</taxon>
        <taxon>Crinocheta</taxon>
        <taxon>Armadillidiidae</taxon>
        <taxon>Armadillidium</taxon>
    </lineage>
</organism>
<evidence type="ECO:0000313" key="5">
    <source>
        <dbReference type="Proteomes" id="UP000326759"/>
    </source>
</evidence>
<dbReference type="GO" id="GO:0017154">
    <property type="term" value="F:semaphorin receptor activity"/>
    <property type="evidence" value="ECO:0007669"/>
    <property type="project" value="InterPro"/>
</dbReference>
<dbReference type="Gene3D" id="3.10.20.90">
    <property type="entry name" value="Phosphatidylinositol 3-kinase Catalytic Subunit, Chain A, domain 1"/>
    <property type="match status" value="1"/>
</dbReference>
<dbReference type="InterPro" id="IPR008936">
    <property type="entry name" value="Rho_GTPase_activation_prot"/>
</dbReference>
<evidence type="ECO:0000313" key="4">
    <source>
        <dbReference type="EMBL" id="KAB7506762.1"/>
    </source>
</evidence>
<dbReference type="GO" id="GO:0008360">
    <property type="term" value="P:regulation of cell shape"/>
    <property type="evidence" value="ECO:0007669"/>
    <property type="project" value="TreeGrafter"/>
</dbReference>
<feature type="domain" description="Plexin cytoplasmic RhoGTPase-binding" evidence="3">
    <location>
        <begin position="12"/>
        <end position="103"/>
    </location>
</feature>
<dbReference type="Gene3D" id="1.10.506.10">
    <property type="entry name" value="GTPase Activation - p120gap, domain 1"/>
    <property type="match status" value="2"/>
</dbReference>
<protein>
    <submittedName>
        <fullName evidence="4">Plexin-B</fullName>
    </submittedName>
</protein>